<protein>
    <recommendedName>
        <fullName evidence="3">Lipoprotein</fullName>
    </recommendedName>
</protein>
<dbReference type="Gene3D" id="2.130.10.10">
    <property type="entry name" value="YVTN repeat-like/Quinoprotein amine dehydrogenase"/>
    <property type="match status" value="1"/>
</dbReference>
<dbReference type="SUPFAM" id="SSF63829">
    <property type="entry name" value="Calcium-dependent phosphotriesterase"/>
    <property type="match status" value="1"/>
</dbReference>
<organism evidence="1 2">
    <name type="scientific">Leptospira vanthielii</name>
    <dbReference type="NCBI Taxonomy" id="293085"/>
    <lineage>
        <taxon>Bacteria</taxon>
        <taxon>Pseudomonadati</taxon>
        <taxon>Spirochaetota</taxon>
        <taxon>Spirochaetia</taxon>
        <taxon>Leptospirales</taxon>
        <taxon>Leptospiraceae</taxon>
        <taxon>Leptospira</taxon>
    </lineage>
</organism>
<dbReference type="Proteomes" id="UP000298112">
    <property type="component" value="Unassembled WGS sequence"/>
</dbReference>
<accession>A0ABY2NT49</accession>
<keyword evidence="2" id="KW-1185">Reference proteome</keyword>
<dbReference type="RefSeq" id="WP_135656847.1">
    <property type="nucleotide sequence ID" value="NZ_RQHF01000008.1"/>
</dbReference>
<evidence type="ECO:0008006" key="3">
    <source>
        <dbReference type="Google" id="ProtNLM"/>
    </source>
</evidence>
<comment type="caution">
    <text evidence="1">The sequence shown here is derived from an EMBL/GenBank/DDBJ whole genome shotgun (WGS) entry which is preliminary data.</text>
</comment>
<dbReference type="InterPro" id="IPR015943">
    <property type="entry name" value="WD40/YVTN_repeat-like_dom_sf"/>
</dbReference>
<reference evidence="2" key="1">
    <citation type="journal article" date="2019" name="PLoS Negl. Trop. Dis.">
        <title>Revisiting the worldwide diversity of Leptospira species in the environment.</title>
        <authorList>
            <person name="Vincent A.T."/>
            <person name="Schiettekatte O."/>
            <person name="Bourhy P."/>
            <person name="Veyrier F.J."/>
            <person name="Picardeau M."/>
        </authorList>
    </citation>
    <scope>NUCLEOTIDE SEQUENCE [LARGE SCALE GENOMIC DNA]</scope>
    <source>
        <strain evidence="2">201601955</strain>
    </source>
</reference>
<evidence type="ECO:0000313" key="2">
    <source>
        <dbReference type="Proteomes" id="UP000298112"/>
    </source>
</evidence>
<dbReference type="EMBL" id="RQHF01000008">
    <property type="protein sequence ID" value="TGM60717.1"/>
    <property type="molecule type" value="Genomic_DNA"/>
</dbReference>
<name>A0ABY2NT49_9LEPT</name>
<proteinExistence type="predicted"/>
<gene>
    <name evidence="1" type="ORF">EHQ95_02240</name>
</gene>
<evidence type="ECO:0000313" key="1">
    <source>
        <dbReference type="EMBL" id="TGM60717.1"/>
    </source>
</evidence>
<sequence>MNHFLISFCAFFFLFSCSTPKSENFCDTESSQFISNLLFRFISKDKSNQCGYRLNSNPPACELSYEETHLDANWPAIKKEMETQFALGSSTAESFIQYRPESVASVIGISAAYPGFQGALNAPNGNVYFVPYYSPTILAVNPSSKMYSTMGTKSASVDLIGGSLGPNGIIYFAPHLISDFYALDSIQSSLSIIGNETMPSAAYNGAMYAPNGKIYFVPSGETFIRYYDTNTKKIGIVSTPTSGGFSSAVLTPEGKIYFIPFMGTMMYILDTRDDSISIHPYVFPGAHAYYISGILTPNGRIYMIPYSVATLLYLDTVTNEIVTVTNIPSAGTAMFNGAVLAPNGKIYPIPEDYANFISIDTKDHTITTLFPKPAGSYRGGALGPDGEIYLASHLADRFDMIQTNSLGKFCPSLRLSPYWNKL</sequence>